<dbReference type="EMBL" id="WQRF01000001">
    <property type="protein sequence ID" value="MVS97893.1"/>
    <property type="molecule type" value="Genomic_DNA"/>
</dbReference>
<keyword evidence="3" id="KW-1185">Reference proteome</keyword>
<protein>
    <submittedName>
        <fullName evidence="2">Uncharacterized protein</fullName>
    </submittedName>
</protein>
<evidence type="ECO:0000256" key="1">
    <source>
        <dbReference type="SAM" id="MobiDB-lite"/>
    </source>
</evidence>
<evidence type="ECO:0000313" key="2">
    <source>
        <dbReference type="EMBL" id="MVS97893.1"/>
    </source>
</evidence>
<feature type="region of interest" description="Disordered" evidence="1">
    <location>
        <begin position="88"/>
        <end position="115"/>
    </location>
</feature>
<evidence type="ECO:0000313" key="3">
    <source>
        <dbReference type="Proteomes" id="UP000438106"/>
    </source>
</evidence>
<dbReference type="Proteomes" id="UP000438106">
    <property type="component" value="Unassembled WGS sequence"/>
</dbReference>
<dbReference type="RefSeq" id="WP_157288985.1">
    <property type="nucleotide sequence ID" value="NZ_WQRF01000001.1"/>
</dbReference>
<sequence length="115" mass="12759">MTNEERAQRLLALDEKSLVAAEIAMDQLIKGLEDPKTPHTARSNLIVTALRASGRLDVKAGGDKPLEPWEMSADELQRNIDRLRRETLERSRPKIEGAARRIETPAPGTSASVFD</sequence>
<reference evidence="2 3" key="1">
    <citation type="submission" date="2019-12" db="EMBL/GenBank/DDBJ databases">
        <title>Devosia maris sp. nov., isolated from the deep seawater.</title>
        <authorList>
            <person name="Liu Y."/>
        </authorList>
    </citation>
    <scope>NUCLEOTIDE SEQUENCE [LARGE SCALE GENOMIC DNA]</scope>
    <source>
        <strain evidence="2 3">L53-10-65</strain>
    </source>
</reference>
<comment type="caution">
    <text evidence="2">The sequence shown here is derived from an EMBL/GenBank/DDBJ whole genome shotgun (WGS) entry which is preliminary data.</text>
</comment>
<proteinExistence type="predicted"/>
<accession>A0A7X3FNM2</accession>
<feature type="compositionally biased region" description="Basic and acidic residues" evidence="1">
    <location>
        <begin position="88"/>
        <end position="103"/>
    </location>
</feature>
<organism evidence="2 3">
    <name type="scientific">Devosia marina</name>
    <dbReference type="NCBI Taxonomy" id="2683198"/>
    <lineage>
        <taxon>Bacteria</taxon>
        <taxon>Pseudomonadati</taxon>
        <taxon>Pseudomonadota</taxon>
        <taxon>Alphaproteobacteria</taxon>
        <taxon>Hyphomicrobiales</taxon>
        <taxon>Devosiaceae</taxon>
        <taxon>Devosia</taxon>
    </lineage>
</organism>
<gene>
    <name evidence="2" type="ORF">GO014_02455</name>
</gene>
<name>A0A7X3FNM2_9HYPH</name>
<dbReference type="AlphaFoldDB" id="A0A7X3FNM2"/>